<organism evidence="11 12">
    <name type="scientific">Denitrobaculum tricleocarpae</name>
    <dbReference type="NCBI Taxonomy" id="2591009"/>
    <lineage>
        <taxon>Bacteria</taxon>
        <taxon>Pseudomonadati</taxon>
        <taxon>Pseudomonadota</taxon>
        <taxon>Alphaproteobacteria</taxon>
        <taxon>Rhodospirillales</taxon>
        <taxon>Rhodospirillaceae</taxon>
        <taxon>Denitrobaculum</taxon>
    </lineage>
</organism>
<evidence type="ECO:0000256" key="4">
    <source>
        <dbReference type="ARBA" id="ARBA00022692"/>
    </source>
</evidence>
<dbReference type="PANTHER" id="PTHR30329:SF21">
    <property type="entry name" value="LIPOPROTEIN YIAD-RELATED"/>
    <property type="match status" value="1"/>
</dbReference>
<feature type="transmembrane region" description="Helical" evidence="9">
    <location>
        <begin position="35"/>
        <end position="55"/>
    </location>
</feature>
<dbReference type="Pfam" id="PF00691">
    <property type="entry name" value="OmpA"/>
    <property type="match status" value="1"/>
</dbReference>
<dbReference type="Proteomes" id="UP000315252">
    <property type="component" value="Unassembled WGS sequence"/>
</dbReference>
<gene>
    <name evidence="11" type="primary">motB</name>
    <name evidence="11" type="ORF">FKG95_10485</name>
</gene>
<name>A0A545TTW4_9PROT</name>
<evidence type="ECO:0000256" key="6">
    <source>
        <dbReference type="ARBA" id="ARBA00023136"/>
    </source>
</evidence>
<dbReference type="OrthoDB" id="7170686at2"/>
<sequence>MAEEGENGGDGGGNIIIIKKVKKGGHGSHGGAWKIAYADFVTAMMAFFLLMWLLANTTEEQKKGIADYFTPTTRVSSTTSGSDGVLGGQTVTEEGAMISDRSAIGIQVTLPPAEESEPDPDAPPEETAAAKAAREAEEAARKAKFEEETKQFDEAKAALKRAIIEAPELSELVNNLVVDNTPEGLRIQLVDQDGKSMFPSGRADMFEHTAKLMALVVKAIGDLPQNISIKGHTDATPFSGANGYSNWELSTDRANASRRALIDSGLTPERVVSVVGRAAMDPLIIEDPRSPQNRRISIILLRENQDVEAEGEAVN</sequence>
<evidence type="ECO:0000259" key="10">
    <source>
        <dbReference type="PROSITE" id="PS51123"/>
    </source>
</evidence>
<evidence type="ECO:0000256" key="8">
    <source>
        <dbReference type="SAM" id="MobiDB-lite"/>
    </source>
</evidence>
<evidence type="ECO:0000256" key="2">
    <source>
        <dbReference type="ARBA" id="ARBA00008914"/>
    </source>
</evidence>
<evidence type="ECO:0000256" key="1">
    <source>
        <dbReference type="ARBA" id="ARBA00004162"/>
    </source>
</evidence>
<feature type="compositionally biased region" description="Basic and acidic residues" evidence="8">
    <location>
        <begin position="132"/>
        <end position="147"/>
    </location>
</feature>
<dbReference type="CDD" id="cd07185">
    <property type="entry name" value="OmpA_C-like"/>
    <property type="match status" value="1"/>
</dbReference>
<dbReference type="SUPFAM" id="SSF103088">
    <property type="entry name" value="OmpA-like"/>
    <property type="match status" value="1"/>
</dbReference>
<keyword evidence="11" id="KW-0282">Flagellum</keyword>
<keyword evidence="11" id="KW-0966">Cell projection</keyword>
<dbReference type="PROSITE" id="PS51123">
    <property type="entry name" value="OMPA_2"/>
    <property type="match status" value="1"/>
</dbReference>
<proteinExistence type="inferred from homology"/>
<keyword evidence="11" id="KW-0969">Cilium</keyword>
<feature type="domain" description="OmpA-like" evidence="10">
    <location>
        <begin position="185"/>
        <end position="304"/>
    </location>
</feature>
<feature type="compositionally biased region" description="Acidic residues" evidence="8">
    <location>
        <begin position="114"/>
        <end position="124"/>
    </location>
</feature>
<protein>
    <submittedName>
        <fullName evidence="11">Flagellar motor protein MotB</fullName>
    </submittedName>
</protein>
<dbReference type="GO" id="GO:0005886">
    <property type="term" value="C:plasma membrane"/>
    <property type="evidence" value="ECO:0007669"/>
    <property type="project" value="UniProtKB-SubCell"/>
</dbReference>
<comment type="similarity">
    <text evidence="2">Belongs to the MotB family.</text>
</comment>
<dbReference type="EMBL" id="VHSH01000003">
    <property type="protein sequence ID" value="TQV80591.1"/>
    <property type="molecule type" value="Genomic_DNA"/>
</dbReference>
<evidence type="ECO:0000313" key="12">
    <source>
        <dbReference type="Proteomes" id="UP000315252"/>
    </source>
</evidence>
<accession>A0A545TTW4</accession>
<dbReference type="AlphaFoldDB" id="A0A545TTW4"/>
<dbReference type="Gene3D" id="3.30.1330.60">
    <property type="entry name" value="OmpA-like domain"/>
    <property type="match status" value="1"/>
</dbReference>
<dbReference type="RefSeq" id="WP_142896305.1">
    <property type="nucleotide sequence ID" value="NZ_ML660054.1"/>
</dbReference>
<reference evidence="11 12" key="1">
    <citation type="submission" date="2019-06" db="EMBL/GenBank/DDBJ databases">
        <title>Whole genome sequence for Rhodospirillaceae sp. R148.</title>
        <authorList>
            <person name="Wang G."/>
        </authorList>
    </citation>
    <scope>NUCLEOTIDE SEQUENCE [LARGE SCALE GENOMIC DNA]</scope>
    <source>
        <strain evidence="11 12">R148</strain>
    </source>
</reference>
<keyword evidence="6 7" id="KW-0472">Membrane</keyword>
<dbReference type="Pfam" id="PF13677">
    <property type="entry name" value="MotB_plug"/>
    <property type="match status" value="1"/>
</dbReference>
<dbReference type="InterPro" id="IPR025713">
    <property type="entry name" value="MotB-like_N_dom"/>
</dbReference>
<evidence type="ECO:0000256" key="9">
    <source>
        <dbReference type="SAM" id="Phobius"/>
    </source>
</evidence>
<dbReference type="InterPro" id="IPR006665">
    <property type="entry name" value="OmpA-like"/>
</dbReference>
<evidence type="ECO:0000313" key="11">
    <source>
        <dbReference type="EMBL" id="TQV80591.1"/>
    </source>
</evidence>
<keyword evidence="5 9" id="KW-1133">Transmembrane helix</keyword>
<dbReference type="InterPro" id="IPR036737">
    <property type="entry name" value="OmpA-like_sf"/>
</dbReference>
<dbReference type="PANTHER" id="PTHR30329">
    <property type="entry name" value="STATOR ELEMENT OF FLAGELLAR MOTOR COMPLEX"/>
    <property type="match status" value="1"/>
</dbReference>
<feature type="region of interest" description="Disordered" evidence="8">
    <location>
        <begin position="112"/>
        <end position="147"/>
    </location>
</feature>
<keyword evidence="3" id="KW-1003">Cell membrane</keyword>
<keyword evidence="12" id="KW-1185">Reference proteome</keyword>
<evidence type="ECO:0000256" key="3">
    <source>
        <dbReference type="ARBA" id="ARBA00022475"/>
    </source>
</evidence>
<dbReference type="InterPro" id="IPR050330">
    <property type="entry name" value="Bact_OuterMem_StrucFunc"/>
</dbReference>
<keyword evidence="4 9" id="KW-0812">Transmembrane</keyword>
<comment type="subcellular location">
    <subcellularLocation>
        <location evidence="1">Cell membrane</location>
        <topology evidence="1">Single-pass membrane protein</topology>
    </subcellularLocation>
</comment>
<evidence type="ECO:0000256" key="7">
    <source>
        <dbReference type="PROSITE-ProRule" id="PRU00473"/>
    </source>
</evidence>
<comment type="caution">
    <text evidence="11">The sequence shown here is derived from an EMBL/GenBank/DDBJ whole genome shotgun (WGS) entry which is preliminary data.</text>
</comment>
<evidence type="ECO:0000256" key="5">
    <source>
        <dbReference type="ARBA" id="ARBA00022989"/>
    </source>
</evidence>